<dbReference type="AlphaFoldDB" id="A0A1E3RIX0"/>
<dbReference type="InterPro" id="IPR013786">
    <property type="entry name" value="AcylCoA_DH/ox_N"/>
</dbReference>
<evidence type="ECO:0000256" key="2">
    <source>
        <dbReference type="ARBA" id="ARBA00009347"/>
    </source>
</evidence>
<feature type="domain" description="Acyl-CoA dehydrogenase/oxidase N-terminal" evidence="9">
    <location>
        <begin position="7"/>
        <end position="122"/>
    </location>
</feature>
<reference evidence="11" key="1">
    <citation type="submission" date="2016-09" db="EMBL/GenBank/DDBJ databases">
        <authorList>
            <person name="Greninger A.L."/>
            <person name="Jerome K.R."/>
            <person name="Mcnair B."/>
            <person name="Wallis C."/>
            <person name="Fang F."/>
        </authorList>
    </citation>
    <scope>NUCLEOTIDE SEQUENCE [LARGE SCALE GENOMIC DNA]</scope>
    <source>
        <strain evidence="11">M6</strain>
    </source>
</reference>
<dbReference type="FunFam" id="2.40.110.10:FF:000011">
    <property type="entry name" value="Acyl-CoA dehydrogenase FadE34"/>
    <property type="match status" value="1"/>
</dbReference>
<feature type="domain" description="Acyl-CoA oxidase/dehydrogenase middle" evidence="8">
    <location>
        <begin position="129"/>
        <end position="224"/>
    </location>
</feature>
<proteinExistence type="inferred from homology"/>
<dbReference type="Pfam" id="PF00441">
    <property type="entry name" value="Acyl-CoA_dh_1"/>
    <property type="match status" value="1"/>
</dbReference>
<evidence type="ECO:0000313" key="10">
    <source>
        <dbReference type="EMBL" id="ODQ89825.1"/>
    </source>
</evidence>
<gene>
    <name evidence="10" type="ORF">BHQ18_13055</name>
</gene>
<dbReference type="PANTHER" id="PTHR43292">
    <property type="entry name" value="ACYL-COA DEHYDROGENASE"/>
    <property type="match status" value="1"/>
</dbReference>
<keyword evidence="3 6" id="KW-0285">Flavoprotein</keyword>
<dbReference type="RefSeq" id="WP_069414038.1">
    <property type="nucleotide sequence ID" value="NZ_JACKUL010000038.1"/>
</dbReference>
<evidence type="ECO:0000256" key="6">
    <source>
        <dbReference type="RuleBase" id="RU362125"/>
    </source>
</evidence>
<dbReference type="Gene3D" id="1.10.540.10">
    <property type="entry name" value="Acyl-CoA dehydrogenase/oxidase, N-terminal domain"/>
    <property type="match status" value="1"/>
</dbReference>
<evidence type="ECO:0000256" key="3">
    <source>
        <dbReference type="ARBA" id="ARBA00022630"/>
    </source>
</evidence>
<dbReference type="InterPro" id="IPR052161">
    <property type="entry name" value="Mycobact_Acyl-CoA_DH"/>
</dbReference>
<dbReference type="Gene3D" id="2.40.110.10">
    <property type="entry name" value="Butyryl-CoA Dehydrogenase, subunit A, domain 2"/>
    <property type="match status" value="1"/>
</dbReference>
<dbReference type="GO" id="GO:0005886">
    <property type="term" value="C:plasma membrane"/>
    <property type="evidence" value="ECO:0007669"/>
    <property type="project" value="TreeGrafter"/>
</dbReference>
<keyword evidence="4 6" id="KW-0274">FAD</keyword>
<comment type="cofactor">
    <cofactor evidence="1 6">
        <name>FAD</name>
        <dbReference type="ChEBI" id="CHEBI:57692"/>
    </cofactor>
</comment>
<dbReference type="InterPro" id="IPR046373">
    <property type="entry name" value="Acyl-CoA_Oxase/DH_mid-dom_sf"/>
</dbReference>
<protein>
    <submittedName>
        <fullName evidence="10">Acyl-CoA dehydrogenase</fullName>
    </submittedName>
</protein>
<evidence type="ECO:0000259" key="9">
    <source>
        <dbReference type="Pfam" id="PF02771"/>
    </source>
</evidence>
<dbReference type="InterPro" id="IPR037069">
    <property type="entry name" value="AcylCoA_DH/ox_N_sf"/>
</dbReference>
<organism evidence="10 11">
    <name type="scientific">Mycolicibacterium flavescens</name>
    <name type="common">Mycobacterium flavescens</name>
    <dbReference type="NCBI Taxonomy" id="1776"/>
    <lineage>
        <taxon>Bacteria</taxon>
        <taxon>Bacillati</taxon>
        <taxon>Actinomycetota</taxon>
        <taxon>Actinomycetes</taxon>
        <taxon>Mycobacteriales</taxon>
        <taxon>Mycobacteriaceae</taxon>
        <taxon>Mycolicibacterium</taxon>
    </lineage>
</organism>
<comment type="caution">
    <text evidence="10">The sequence shown here is derived from an EMBL/GenBank/DDBJ whole genome shotgun (WGS) entry which is preliminary data.</text>
</comment>
<dbReference type="Pfam" id="PF02770">
    <property type="entry name" value="Acyl-CoA_dh_M"/>
    <property type="match status" value="1"/>
</dbReference>
<keyword evidence="11" id="KW-1185">Reference proteome</keyword>
<evidence type="ECO:0000259" key="7">
    <source>
        <dbReference type="Pfam" id="PF00441"/>
    </source>
</evidence>
<sequence length="392" mass="43022">MQLTFDDDVEDFRAEFVRFLDANLPPEVEAAAEQSRSTSHVPQWARRWQRLQFDHGWLLPGNPPEFGGRNAGILEQFVHREELARRRIYHAFNPQGVGIIAASLLSFGSDEQKQRWAVPILRADMTASLGMSEPGAGSDLAGLSTRAVREGDGFVVNGQKVWTSGAHDADVILTFVRTDPDAPKHKGISALLIPTDSPGLVRRPFASVYDRDHLDFNEVFFTDVRVPAENLVGPLNGGWRVANGSLGHERTMMWMAFANRLEQLLQDFVPAAAVDKDRYATAAMDYQALRLLGSAALGQAARGERDIPGVSVLKLFGSEAEQRALGYALDAAGAEGLRSPTLTAPYNPYSPELFTADWFTRYISSYAGTISGGASEIQRNIIAQRVLGLPAR</sequence>
<dbReference type="EMBL" id="MIHA01000008">
    <property type="protein sequence ID" value="ODQ89825.1"/>
    <property type="molecule type" value="Genomic_DNA"/>
</dbReference>
<keyword evidence="5 6" id="KW-0560">Oxidoreductase</keyword>
<dbReference type="SUPFAM" id="SSF47203">
    <property type="entry name" value="Acyl-CoA dehydrogenase C-terminal domain-like"/>
    <property type="match status" value="1"/>
</dbReference>
<evidence type="ECO:0000256" key="1">
    <source>
        <dbReference type="ARBA" id="ARBA00001974"/>
    </source>
</evidence>
<feature type="domain" description="Acyl-CoA dehydrogenase/oxidase C-terminal" evidence="7">
    <location>
        <begin position="236"/>
        <end position="387"/>
    </location>
</feature>
<dbReference type="PANTHER" id="PTHR43292:SF3">
    <property type="entry name" value="ACYL-COA DEHYDROGENASE FADE29"/>
    <property type="match status" value="1"/>
</dbReference>
<dbReference type="PROSITE" id="PS00072">
    <property type="entry name" value="ACYL_COA_DH_1"/>
    <property type="match status" value="1"/>
</dbReference>
<evidence type="ECO:0000256" key="5">
    <source>
        <dbReference type="ARBA" id="ARBA00023002"/>
    </source>
</evidence>
<evidence type="ECO:0000313" key="11">
    <source>
        <dbReference type="Proteomes" id="UP000094053"/>
    </source>
</evidence>
<evidence type="ECO:0000256" key="4">
    <source>
        <dbReference type="ARBA" id="ARBA00022827"/>
    </source>
</evidence>
<dbReference type="GO" id="GO:0050660">
    <property type="term" value="F:flavin adenine dinucleotide binding"/>
    <property type="evidence" value="ECO:0007669"/>
    <property type="project" value="InterPro"/>
</dbReference>
<dbReference type="InterPro" id="IPR006091">
    <property type="entry name" value="Acyl-CoA_Oxase/DH_mid-dom"/>
</dbReference>
<dbReference type="GO" id="GO:0003995">
    <property type="term" value="F:acyl-CoA dehydrogenase activity"/>
    <property type="evidence" value="ECO:0007669"/>
    <property type="project" value="InterPro"/>
</dbReference>
<dbReference type="InterPro" id="IPR006089">
    <property type="entry name" value="Acyl-CoA_DH_CS"/>
</dbReference>
<dbReference type="Proteomes" id="UP000094053">
    <property type="component" value="Unassembled WGS sequence"/>
</dbReference>
<accession>A0A1E3RIX0</accession>
<evidence type="ECO:0000259" key="8">
    <source>
        <dbReference type="Pfam" id="PF02770"/>
    </source>
</evidence>
<dbReference type="OrthoDB" id="5179760at2"/>
<name>A0A1E3RIX0_MYCFV</name>
<dbReference type="InterPro" id="IPR036250">
    <property type="entry name" value="AcylCo_DH-like_C"/>
</dbReference>
<dbReference type="InterPro" id="IPR009100">
    <property type="entry name" value="AcylCoA_DH/oxidase_NM_dom_sf"/>
</dbReference>
<dbReference type="InterPro" id="IPR009075">
    <property type="entry name" value="AcylCo_DH/oxidase_C"/>
</dbReference>
<dbReference type="Pfam" id="PF02771">
    <property type="entry name" value="Acyl-CoA_dh_N"/>
    <property type="match status" value="1"/>
</dbReference>
<comment type="similarity">
    <text evidence="2 6">Belongs to the acyl-CoA dehydrogenase family.</text>
</comment>
<dbReference type="SUPFAM" id="SSF56645">
    <property type="entry name" value="Acyl-CoA dehydrogenase NM domain-like"/>
    <property type="match status" value="1"/>
</dbReference>
<dbReference type="Gene3D" id="1.20.140.10">
    <property type="entry name" value="Butyryl-CoA Dehydrogenase, subunit A, domain 3"/>
    <property type="match status" value="1"/>
</dbReference>
<dbReference type="STRING" id="1776.BHQ18_13055"/>